<dbReference type="GO" id="GO:0005737">
    <property type="term" value="C:cytoplasm"/>
    <property type="evidence" value="ECO:0007669"/>
    <property type="project" value="UniProtKB-SubCell"/>
</dbReference>
<evidence type="ECO:0000256" key="9">
    <source>
        <dbReference type="ARBA" id="ARBA00023134"/>
    </source>
</evidence>
<dbReference type="GO" id="GO:0005525">
    <property type="term" value="F:GTP binding"/>
    <property type="evidence" value="ECO:0007669"/>
    <property type="project" value="UniProtKB-UniRule"/>
</dbReference>
<evidence type="ECO:0000313" key="14">
    <source>
        <dbReference type="EMBL" id="MBM2417954.1"/>
    </source>
</evidence>
<dbReference type="Proteomes" id="UP000755667">
    <property type="component" value="Unassembled WGS sequence"/>
</dbReference>
<dbReference type="EMBL" id="JAFBXF010000008">
    <property type="protein sequence ID" value="MBM2417954.1"/>
    <property type="molecule type" value="Genomic_DNA"/>
</dbReference>
<comment type="similarity">
    <text evidence="10">Belongs to the TRAFAC class YlqF/YawG GTPase family. RsgA subfamily.</text>
</comment>
<feature type="binding site" evidence="10">
    <location>
        <position position="282"/>
    </location>
    <ligand>
        <name>Zn(2+)</name>
        <dbReference type="ChEBI" id="CHEBI:29105"/>
    </ligand>
</feature>
<feature type="binding site" evidence="10">
    <location>
        <begin position="137"/>
        <end position="140"/>
    </location>
    <ligand>
        <name>GTP</name>
        <dbReference type="ChEBI" id="CHEBI:37565"/>
    </ligand>
</feature>
<dbReference type="Gene3D" id="3.40.50.300">
    <property type="entry name" value="P-loop containing nucleotide triphosphate hydrolases"/>
    <property type="match status" value="1"/>
</dbReference>
<dbReference type="GO" id="GO:0042274">
    <property type="term" value="P:ribosomal small subunit biogenesis"/>
    <property type="evidence" value="ECO:0007669"/>
    <property type="project" value="UniProtKB-UniRule"/>
</dbReference>
<comment type="subunit">
    <text evidence="10">Monomer. Associates with 30S ribosomal subunit, binds 16S rRNA.</text>
</comment>
<dbReference type="PANTHER" id="PTHR32120:SF10">
    <property type="entry name" value="SMALL RIBOSOMAL SUBUNIT BIOGENESIS GTPASE RSGA"/>
    <property type="match status" value="1"/>
</dbReference>
<evidence type="ECO:0000256" key="8">
    <source>
        <dbReference type="ARBA" id="ARBA00022884"/>
    </source>
</evidence>
<dbReference type="Proteomes" id="UP000809440">
    <property type="component" value="Unassembled WGS sequence"/>
</dbReference>
<dbReference type="OrthoDB" id="9809485at2"/>
<evidence type="ECO:0000256" key="1">
    <source>
        <dbReference type="ARBA" id="ARBA00022490"/>
    </source>
</evidence>
<comment type="function">
    <text evidence="10">One of several proteins that assist in the late maturation steps of the functional core of the 30S ribosomal subunit. Helps release RbfA from mature subunits. May play a role in the assembly of ribosomal proteins into the subunit. Circularly permuted GTPase that catalyzes slow GTP hydrolysis, GTPase activity is stimulated by the 30S ribosomal subunit.</text>
</comment>
<dbReference type="InterPro" id="IPR010914">
    <property type="entry name" value="RsgA_GTPase_dom"/>
</dbReference>
<keyword evidence="5 10" id="KW-0547">Nucleotide-binding</keyword>
<sequence length="345" mass="37648">MTKYTRADLGWSDHFARQLTEEDAPFIPARISEVHRSQLVALSEAGEMRLIPTDSAGAYAVGDWVLTDGTSAIRRLDPVTDLHRRAAGHAVGAQRMAANVNTVGLVTSCNADFNVARLERYLALALASNALPLVILTKADICDDPDSYRRKAERLSPLVTAIAVNAKDPEDVARLNAWCSNAKTLALLGSSGVGKTTLRNALTGEAEATQNVREDDAKGRHTTTHRALRPTMSGGWLIDTPGMRELQLSGTSDGLEELFDDIESLAAQCKFSNCAHDSEPGCAVKAALKDGTLDQARFDRWQKLRREDQHNSESIAAARARQKSFGRVVKEAVSTKSRYKRGYED</sequence>
<feature type="binding site" evidence="10">
    <location>
        <position position="269"/>
    </location>
    <ligand>
        <name>Zn(2+)</name>
        <dbReference type="ChEBI" id="CHEBI:29105"/>
    </ligand>
</feature>
<keyword evidence="3 10" id="KW-0479">Metal-binding</keyword>
<dbReference type="SUPFAM" id="SSF52540">
    <property type="entry name" value="P-loop containing nucleoside triphosphate hydrolases"/>
    <property type="match status" value="1"/>
</dbReference>
<dbReference type="GO" id="GO:0046872">
    <property type="term" value="F:metal ion binding"/>
    <property type="evidence" value="ECO:0007669"/>
    <property type="project" value="UniProtKB-KW"/>
</dbReference>
<dbReference type="InterPro" id="IPR027417">
    <property type="entry name" value="P-loop_NTPase"/>
</dbReference>
<dbReference type="EMBL" id="JAFBXE010000008">
    <property type="protein sequence ID" value="MBM2413286.1"/>
    <property type="molecule type" value="Genomic_DNA"/>
</dbReference>
<evidence type="ECO:0000256" key="3">
    <source>
        <dbReference type="ARBA" id="ARBA00022723"/>
    </source>
</evidence>
<feature type="binding site" evidence="10">
    <location>
        <begin position="189"/>
        <end position="197"/>
    </location>
    <ligand>
        <name>GTP</name>
        <dbReference type="ChEBI" id="CHEBI:37565"/>
    </ligand>
</feature>
<dbReference type="PROSITE" id="PS51721">
    <property type="entry name" value="G_CP"/>
    <property type="match status" value="1"/>
</dbReference>
<reference evidence="13 16" key="1">
    <citation type="submission" date="2021-01" db="EMBL/GenBank/DDBJ databases">
        <title>Diatom-associated Roseobacters Show Island Model of Population Structure.</title>
        <authorList>
            <person name="Qu L."/>
            <person name="Feng X."/>
            <person name="Chen Y."/>
            <person name="Li L."/>
            <person name="Wang X."/>
            <person name="Hu Z."/>
            <person name="Wang H."/>
            <person name="Luo H."/>
        </authorList>
    </citation>
    <scope>NUCLEOTIDE SEQUENCE</scope>
    <source>
        <strain evidence="14 16">CC28-63</strain>
        <strain evidence="13">CC28-69</strain>
    </source>
</reference>
<dbReference type="HAMAP" id="MF_01820">
    <property type="entry name" value="GTPase_RsgA"/>
    <property type="match status" value="1"/>
</dbReference>
<proteinExistence type="inferred from homology"/>
<evidence type="ECO:0000256" key="4">
    <source>
        <dbReference type="ARBA" id="ARBA00022730"/>
    </source>
</evidence>
<dbReference type="RefSeq" id="WP_085629692.1">
    <property type="nucleotide sequence ID" value="NZ_JAFBWU010000008.1"/>
</dbReference>
<evidence type="ECO:0000259" key="11">
    <source>
        <dbReference type="PROSITE" id="PS50936"/>
    </source>
</evidence>
<feature type="domain" description="CP-type G" evidence="12">
    <location>
        <begin position="89"/>
        <end position="246"/>
    </location>
</feature>
<comment type="subcellular location">
    <subcellularLocation>
        <location evidence="10">Cytoplasm</location>
    </subcellularLocation>
</comment>
<keyword evidence="6 10" id="KW-0378">Hydrolase</keyword>
<keyword evidence="2 10" id="KW-0690">Ribosome biogenesis</keyword>
<feature type="binding site" evidence="10">
    <location>
        <position position="276"/>
    </location>
    <ligand>
        <name>Zn(2+)</name>
        <dbReference type="ChEBI" id="CHEBI:29105"/>
    </ligand>
</feature>
<organism evidence="13 15">
    <name type="scientific">Marivita cryptomonadis</name>
    <dbReference type="NCBI Taxonomy" id="505252"/>
    <lineage>
        <taxon>Bacteria</taxon>
        <taxon>Pseudomonadati</taxon>
        <taxon>Pseudomonadota</taxon>
        <taxon>Alphaproteobacteria</taxon>
        <taxon>Rhodobacterales</taxon>
        <taxon>Roseobacteraceae</taxon>
        <taxon>Marivita</taxon>
    </lineage>
</organism>
<feature type="domain" description="EngC GTPase" evidence="11">
    <location>
        <begin position="98"/>
        <end position="244"/>
    </location>
</feature>
<keyword evidence="8 10" id="KW-0694">RNA-binding</keyword>
<feature type="binding site" evidence="10">
    <location>
        <position position="274"/>
    </location>
    <ligand>
        <name>Zn(2+)</name>
        <dbReference type="ChEBI" id="CHEBI:29105"/>
    </ligand>
</feature>
<evidence type="ECO:0000256" key="10">
    <source>
        <dbReference type="HAMAP-Rule" id="MF_01820"/>
    </source>
</evidence>
<keyword evidence="7 10" id="KW-0862">Zinc</keyword>
<evidence type="ECO:0000256" key="5">
    <source>
        <dbReference type="ARBA" id="ARBA00022741"/>
    </source>
</evidence>
<evidence type="ECO:0000256" key="6">
    <source>
        <dbReference type="ARBA" id="ARBA00022801"/>
    </source>
</evidence>
<keyword evidence="1 10" id="KW-0963">Cytoplasm</keyword>
<accession>A0A9Q2NT71</accession>
<gene>
    <name evidence="10 13" type="primary">rsgA</name>
    <name evidence="13" type="ORF">JQX41_13305</name>
    <name evidence="14" type="ORF">JQX48_13310</name>
</gene>
<evidence type="ECO:0000259" key="12">
    <source>
        <dbReference type="PROSITE" id="PS51721"/>
    </source>
</evidence>
<protein>
    <recommendedName>
        <fullName evidence="10">Small ribosomal subunit biogenesis GTPase RsgA</fullName>
        <ecNumber evidence="10">3.6.1.-</ecNumber>
    </recommendedName>
</protein>
<dbReference type="NCBIfam" id="TIGR00157">
    <property type="entry name" value="ribosome small subunit-dependent GTPase A"/>
    <property type="match status" value="1"/>
</dbReference>
<dbReference type="InterPro" id="IPR004881">
    <property type="entry name" value="Ribosome_biogen_GTPase_RsgA"/>
</dbReference>
<dbReference type="Gene3D" id="1.10.40.50">
    <property type="entry name" value="Probable gtpase engc, domain 3"/>
    <property type="match status" value="1"/>
</dbReference>
<evidence type="ECO:0000256" key="7">
    <source>
        <dbReference type="ARBA" id="ARBA00022833"/>
    </source>
</evidence>
<evidence type="ECO:0000313" key="13">
    <source>
        <dbReference type="EMBL" id="MBM2413286.1"/>
    </source>
</evidence>
<name>A0A9Q2NT71_9RHOB</name>
<dbReference type="CDD" id="cd01854">
    <property type="entry name" value="YjeQ_EngC"/>
    <property type="match status" value="1"/>
</dbReference>
<comment type="cofactor">
    <cofactor evidence="10">
        <name>Zn(2+)</name>
        <dbReference type="ChEBI" id="CHEBI:29105"/>
    </cofactor>
    <text evidence="10">Binds 1 zinc ion per subunit.</text>
</comment>
<keyword evidence="9 10" id="KW-0342">GTP-binding</keyword>
<keyword evidence="16" id="KW-1185">Reference proteome</keyword>
<comment type="caution">
    <text evidence="13">The sequence shown here is derived from an EMBL/GenBank/DDBJ whole genome shotgun (WGS) entry which is preliminary data.</text>
</comment>
<keyword evidence="4 10" id="KW-0699">rRNA-binding</keyword>
<evidence type="ECO:0000313" key="16">
    <source>
        <dbReference type="Proteomes" id="UP000809440"/>
    </source>
</evidence>
<dbReference type="Pfam" id="PF03193">
    <property type="entry name" value="RsgA_GTPase"/>
    <property type="match status" value="1"/>
</dbReference>
<dbReference type="PROSITE" id="PS50936">
    <property type="entry name" value="ENGC_GTPASE"/>
    <property type="match status" value="1"/>
</dbReference>
<evidence type="ECO:0000313" key="15">
    <source>
        <dbReference type="Proteomes" id="UP000755667"/>
    </source>
</evidence>
<dbReference type="GO" id="GO:0003924">
    <property type="term" value="F:GTPase activity"/>
    <property type="evidence" value="ECO:0007669"/>
    <property type="project" value="UniProtKB-UniRule"/>
</dbReference>
<dbReference type="GO" id="GO:0019843">
    <property type="term" value="F:rRNA binding"/>
    <property type="evidence" value="ECO:0007669"/>
    <property type="project" value="UniProtKB-KW"/>
</dbReference>
<dbReference type="AlphaFoldDB" id="A0A9Q2NT71"/>
<evidence type="ECO:0000256" key="2">
    <source>
        <dbReference type="ARBA" id="ARBA00022517"/>
    </source>
</evidence>
<dbReference type="PANTHER" id="PTHR32120">
    <property type="entry name" value="SMALL RIBOSOMAL SUBUNIT BIOGENESIS GTPASE RSGA"/>
    <property type="match status" value="1"/>
</dbReference>
<dbReference type="GeneID" id="62641269"/>
<dbReference type="EC" id="3.6.1.-" evidence="10"/>
<dbReference type="InterPro" id="IPR030378">
    <property type="entry name" value="G_CP_dom"/>
</dbReference>